<feature type="transmembrane region" description="Helical" evidence="7">
    <location>
        <begin position="364"/>
        <end position="389"/>
    </location>
</feature>
<evidence type="ECO:0000256" key="6">
    <source>
        <dbReference type="ARBA" id="ARBA00023136"/>
    </source>
</evidence>
<dbReference type="GO" id="GO:0005886">
    <property type="term" value="C:plasma membrane"/>
    <property type="evidence" value="ECO:0007669"/>
    <property type="project" value="UniProtKB-SubCell"/>
</dbReference>
<feature type="transmembrane region" description="Helical" evidence="7">
    <location>
        <begin position="132"/>
        <end position="154"/>
    </location>
</feature>
<feature type="transmembrane region" description="Helical" evidence="7">
    <location>
        <begin position="239"/>
        <end position="261"/>
    </location>
</feature>
<evidence type="ECO:0000313" key="9">
    <source>
        <dbReference type="EMBL" id="QFV00023.1"/>
    </source>
</evidence>
<dbReference type="GO" id="GO:0022857">
    <property type="term" value="F:transmembrane transporter activity"/>
    <property type="evidence" value="ECO:0007669"/>
    <property type="project" value="InterPro"/>
</dbReference>
<dbReference type="PROSITE" id="PS00216">
    <property type="entry name" value="SUGAR_TRANSPORT_1"/>
    <property type="match status" value="1"/>
</dbReference>
<feature type="transmembrane region" description="Helical" evidence="7">
    <location>
        <begin position="70"/>
        <end position="95"/>
    </location>
</feature>
<feature type="domain" description="Major facilitator superfamily (MFS) profile" evidence="8">
    <location>
        <begin position="40"/>
        <end position="423"/>
    </location>
</feature>
<keyword evidence="3" id="KW-1003">Cell membrane</keyword>
<dbReference type="Proteomes" id="UP000326702">
    <property type="component" value="Chromosome"/>
</dbReference>
<evidence type="ECO:0000259" key="8">
    <source>
        <dbReference type="PROSITE" id="PS50850"/>
    </source>
</evidence>
<reference evidence="9 10" key="1">
    <citation type="submission" date="2019-10" db="EMBL/GenBank/DDBJ databases">
        <title>Genome sequence of Luteimicrobium xylanilyticum HY-24.</title>
        <authorList>
            <person name="Kim D.Y."/>
            <person name="Park H.-Y."/>
        </authorList>
    </citation>
    <scope>NUCLEOTIDE SEQUENCE [LARGE SCALE GENOMIC DNA]</scope>
    <source>
        <strain evidence="9 10">HY-24</strain>
    </source>
</reference>
<dbReference type="SUPFAM" id="SSF103473">
    <property type="entry name" value="MFS general substrate transporter"/>
    <property type="match status" value="1"/>
</dbReference>
<dbReference type="InterPro" id="IPR020846">
    <property type="entry name" value="MFS_dom"/>
</dbReference>
<dbReference type="PANTHER" id="PTHR23517">
    <property type="entry name" value="RESISTANCE PROTEIN MDTM, PUTATIVE-RELATED-RELATED"/>
    <property type="match status" value="1"/>
</dbReference>
<feature type="transmembrane region" description="Helical" evidence="7">
    <location>
        <begin position="303"/>
        <end position="323"/>
    </location>
</feature>
<evidence type="ECO:0000256" key="2">
    <source>
        <dbReference type="ARBA" id="ARBA00022448"/>
    </source>
</evidence>
<dbReference type="Pfam" id="PF07690">
    <property type="entry name" value="MFS_1"/>
    <property type="match status" value="1"/>
</dbReference>
<dbReference type="InterPro" id="IPR036259">
    <property type="entry name" value="MFS_trans_sf"/>
</dbReference>
<evidence type="ECO:0000256" key="7">
    <source>
        <dbReference type="SAM" id="Phobius"/>
    </source>
</evidence>
<dbReference type="AlphaFoldDB" id="A0A5P9QG22"/>
<dbReference type="KEGG" id="lxl:KDY119_03558"/>
<feature type="transmembrane region" description="Helical" evidence="7">
    <location>
        <begin position="166"/>
        <end position="187"/>
    </location>
</feature>
<comment type="subcellular location">
    <subcellularLocation>
        <location evidence="1">Cell membrane</location>
        <topology evidence="1">Multi-pass membrane protein</topology>
    </subcellularLocation>
</comment>
<feature type="transmembrane region" description="Helical" evidence="7">
    <location>
        <begin position="107"/>
        <end position="126"/>
    </location>
</feature>
<keyword evidence="10" id="KW-1185">Reference proteome</keyword>
<evidence type="ECO:0000256" key="3">
    <source>
        <dbReference type="ARBA" id="ARBA00022475"/>
    </source>
</evidence>
<keyword evidence="4 7" id="KW-0812">Transmembrane</keyword>
<feature type="transmembrane region" description="Helical" evidence="7">
    <location>
        <begin position="193"/>
        <end position="218"/>
    </location>
</feature>
<sequence>MLDTQVPCADCPTAGALASARPGPGGAVVARSRRRLPDAAAFALLLSVIVFFLASSSAPTPLYATYQAEWGFTPITTTVVFGIYAVAVLAALLVAGRLSDHVGRRPVLLGAVGLQIGAMIVFTTAAGVDELMLARVVQGVATGAAAGAVGAALLDLSARHGTLANAVATPVGTALGALGAGVLVQYLPQPTHLVYDVLIGVFVVQAIGILLMAETLATARPGALASLRPRLGAPRAARLTLLGVVPALVASWSLAGLYGALGPSLVRLLAPSAGVLTGGASLFALAGSGAVSVYLVRSIPARTVLLLAMPALVAGLGIALVALSSGSLALFFVGTVVAGLGFGASFTGGIRLTVPFAAEHERAGLLSVLYVVAYVAMGVPAVVAGFLVVDGGGLLATAQGYALVAIGLAVVATVVLLVTGRSRGGRTVRV</sequence>
<feature type="transmembrane region" description="Helical" evidence="7">
    <location>
        <begin position="39"/>
        <end position="58"/>
    </location>
</feature>
<dbReference type="PROSITE" id="PS50850">
    <property type="entry name" value="MFS"/>
    <property type="match status" value="1"/>
</dbReference>
<dbReference type="InterPro" id="IPR011701">
    <property type="entry name" value="MFS"/>
</dbReference>
<dbReference type="Gene3D" id="1.20.1250.20">
    <property type="entry name" value="MFS general substrate transporter like domains"/>
    <property type="match status" value="1"/>
</dbReference>
<evidence type="ECO:0000256" key="1">
    <source>
        <dbReference type="ARBA" id="ARBA00004651"/>
    </source>
</evidence>
<feature type="transmembrane region" description="Helical" evidence="7">
    <location>
        <begin position="329"/>
        <end position="352"/>
    </location>
</feature>
<keyword evidence="6 7" id="KW-0472">Membrane</keyword>
<name>A0A5P9QG22_9MICO</name>
<evidence type="ECO:0000256" key="5">
    <source>
        <dbReference type="ARBA" id="ARBA00022989"/>
    </source>
</evidence>
<keyword evidence="5 7" id="KW-1133">Transmembrane helix</keyword>
<protein>
    <recommendedName>
        <fullName evidence="8">Major facilitator superfamily (MFS) profile domain-containing protein</fullName>
    </recommendedName>
</protein>
<proteinExistence type="predicted"/>
<evidence type="ECO:0000313" key="10">
    <source>
        <dbReference type="Proteomes" id="UP000326702"/>
    </source>
</evidence>
<keyword evidence="2" id="KW-0813">Transport</keyword>
<gene>
    <name evidence="9" type="ORF">KDY119_03558</name>
</gene>
<organism evidence="9 10">
    <name type="scientific">Luteimicrobium xylanilyticum</name>
    <dbReference type="NCBI Taxonomy" id="1133546"/>
    <lineage>
        <taxon>Bacteria</taxon>
        <taxon>Bacillati</taxon>
        <taxon>Actinomycetota</taxon>
        <taxon>Actinomycetes</taxon>
        <taxon>Micrococcales</taxon>
        <taxon>Luteimicrobium</taxon>
    </lineage>
</organism>
<dbReference type="InterPro" id="IPR050171">
    <property type="entry name" value="MFS_Transporters"/>
</dbReference>
<evidence type="ECO:0000256" key="4">
    <source>
        <dbReference type="ARBA" id="ARBA00022692"/>
    </source>
</evidence>
<feature type="transmembrane region" description="Helical" evidence="7">
    <location>
        <begin position="273"/>
        <end position="296"/>
    </location>
</feature>
<feature type="transmembrane region" description="Helical" evidence="7">
    <location>
        <begin position="401"/>
        <end position="419"/>
    </location>
</feature>
<dbReference type="EMBL" id="CP045529">
    <property type="protein sequence ID" value="QFV00023.1"/>
    <property type="molecule type" value="Genomic_DNA"/>
</dbReference>
<dbReference type="RefSeq" id="WP_153022605.1">
    <property type="nucleotide sequence ID" value="NZ_BAABIH010000010.1"/>
</dbReference>
<dbReference type="InterPro" id="IPR005829">
    <property type="entry name" value="Sugar_transporter_CS"/>
</dbReference>
<dbReference type="OrthoDB" id="3177957at2"/>
<accession>A0A5P9QG22</accession>